<proteinExistence type="predicted"/>
<dbReference type="AlphaFoldDB" id="A0A2C9CL51"/>
<organism evidence="2 3">
    <name type="scientific">Kuenenia stuttgartiensis</name>
    <dbReference type="NCBI Taxonomy" id="174633"/>
    <lineage>
        <taxon>Bacteria</taxon>
        <taxon>Pseudomonadati</taxon>
        <taxon>Planctomycetota</taxon>
        <taxon>Candidatus Brocadiia</taxon>
        <taxon>Candidatus Brocadiales</taxon>
        <taxon>Candidatus Brocadiaceae</taxon>
        <taxon>Candidatus Kuenenia</taxon>
    </lineage>
</organism>
<evidence type="ECO:0000313" key="1">
    <source>
        <dbReference type="EMBL" id="QII12090.1"/>
    </source>
</evidence>
<protein>
    <submittedName>
        <fullName evidence="2">Uncharacterized protein</fullName>
    </submittedName>
</protein>
<dbReference type="KEGG" id="kst:KSMBR1_3904"/>
<dbReference type="Proteomes" id="UP000501926">
    <property type="component" value="Chromosome"/>
</dbReference>
<reference evidence="1 4" key="3">
    <citation type="submission" date="2020-02" db="EMBL/GenBank/DDBJ databases">
        <title>Newly sequenced genome of strain CSTR1 showed variability in Candidatus Kuenenia stuttgartiensis genomes.</title>
        <authorList>
            <person name="Ding C."/>
            <person name="Adrian L."/>
        </authorList>
    </citation>
    <scope>NUCLEOTIDE SEQUENCE [LARGE SCALE GENOMIC DNA]</scope>
    <source>
        <strain evidence="1 4">CSTR1</strain>
    </source>
</reference>
<evidence type="ECO:0000313" key="2">
    <source>
        <dbReference type="EMBL" id="SOH06376.1"/>
    </source>
</evidence>
<reference evidence="3" key="2">
    <citation type="submission" date="2017-10" db="EMBL/GenBank/DDBJ databases">
        <authorList>
            <person name="Frank J."/>
        </authorList>
    </citation>
    <scope>NUCLEOTIDE SEQUENCE [LARGE SCALE GENOMIC DNA]</scope>
</reference>
<gene>
    <name evidence="1" type="ORF">KsCSTR_27110</name>
    <name evidence="2" type="ORF">KSMBR1_3904</name>
</gene>
<reference evidence="2" key="1">
    <citation type="submission" date="2017-10" db="EMBL/GenBank/DDBJ databases">
        <authorList>
            <person name="Banno H."/>
            <person name="Chua N.-H."/>
        </authorList>
    </citation>
    <scope>NUCLEOTIDE SEQUENCE [LARGE SCALE GENOMIC DNA]</scope>
    <source>
        <strain evidence="2">Kuenenia_mbr1_ru-nijmegen</strain>
    </source>
</reference>
<dbReference type="EMBL" id="LT934425">
    <property type="protein sequence ID" value="SOH06376.1"/>
    <property type="molecule type" value="Genomic_DNA"/>
</dbReference>
<name>A0A2C9CL51_KUEST</name>
<evidence type="ECO:0000313" key="3">
    <source>
        <dbReference type="Proteomes" id="UP000221734"/>
    </source>
</evidence>
<accession>A0A2C9CL51</accession>
<dbReference type="EMBL" id="CP049055">
    <property type="protein sequence ID" value="QII12090.1"/>
    <property type="molecule type" value="Genomic_DNA"/>
</dbReference>
<evidence type="ECO:0000313" key="4">
    <source>
        <dbReference type="Proteomes" id="UP000501926"/>
    </source>
</evidence>
<sequence>MPSQINLFFRKPFYRQISKIIFVWLYAGRLNASGASKLLKESFFVTDTAEGGLYATVTVPSCTVFTVPIFDRAVAPAPPLVVVHVFMVAINVPLSAPSSFKSSRRSLPI</sequence>
<dbReference type="Proteomes" id="UP000221734">
    <property type="component" value="Chromosome Kuenenia_stuttgartiensis_MBR1"/>
</dbReference>
<keyword evidence="3" id="KW-1185">Reference proteome</keyword>